<organism evidence="3 4">
    <name type="scientific">Haemaphysalis longicornis</name>
    <name type="common">Bush tick</name>
    <dbReference type="NCBI Taxonomy" id="44386"/>
    <lineage>
        <taxon>Eukaryota</taxon>
        <taxon>Metazoa</taxon>
        <taxon>Ecdysozoa</taxon>
        <taxon>Arthropoda</taxon>
        <taxon>Chelicerata</taxon>
        <taxon>Arachnida</taxon>
        <taxon>Acari</taxon>
        <taxon>Parasitiformes</taxon>
        <taxon>Ixodida</taxon>
        <taxon>Ixodoidea</taxon>
        <taxon>Ixodidae</taxon>
        <taxon>Haemaphysalinae</taxon>
        <taxon>Haemaphysalis</taxon>
    </lineage>
</organism>
<proteinExistence type="predicted"/>
<dbReference type="OMA" id="DEANSSC"/>
<dbReference type="Proteomes" id="UP000821853">
    <property type="component" value="Chromosome 4"/>
</dbReference>
<sequence length="956" mass="103190">MDDNWRLVRCGERDQPKITKTEIVLDCENVVIGRNVELKYRLDCPNISRQHACMRFSNGNWEITDLRSHNGVFVNGVKIAPSSRVTVHESDIIGFGKPVAKTEDVFVFKLMKNVRPMIKKEPPDQSADEPKHKPPFQNIIQLSDDDDVVVTAAFCKRKRNIPVTSPQHSSAPGPSSLVNGSVAPALKEERDDCNEHSSGPQAFSDEVSSAMVASISPKAEAVPVSTSQPQRTPVIGGGAEALNRASCEAFETSTNGTDILASSQAQRVSSLPTQMNVAVSSSSTVAVPSTRGDTQAVEDSTLTRTFQDRPLRTVKREELTSNDQPAGEFRTCSPTDVPMPIKQDPEGEARNETRSVSNMPAVSHLENGSRNSPDSSGRASLASSKTGTHLKSSTSLCQHEKDRGDSASEATFSGEVQLEESADPQAHAGEALGAQAVELCAKPAVGKSMPSDRTKNTTPKGTPALMVVSETRPQGAFSEASSSTVLGHAVESHVATREHEAGNHRSPVRPLHKISKPSSSTVINEAEHISSKKPVSPSLFILVKPCSVVLEKLASPEKYNSGGHQDEEEDSSEDDDVLLAAGSSDMSFSQEDQIITISSDSEDDDADSHQADWQIKTEPEEIKETINDGADLDDNIPLENQCLSDLPEERSDCVLPPMNEDRELEKRLVWNESEEGTSADERQPENDFFPVLSQSFDEEPAPAKKVRSSAILVEPLGRPSSSTHTVSAHSGNKKSPKKKASLRASLIKSMKKHRVPITDFKSRDVPREPSGAEETEDRRQVTHKSRFKSRTALLLDTHDPKNVVKKKPCSTPAVNAVHPASKVGTCNRSSAAVESAKHSAVGEGACAIRACSPPQGAFPVQSEPCSHVPSFKKFVRISRVSKPSQQNGVPTSSFSVGPHGSPCVERTNGVPTLSLSMGPHGSPRVERMDVDPAPGKHGQDPAAWLTCDSSREPPHL</sequence>
<feature type="compositionally biased region" description="Basic residues" evidence="1">
    <location>
        <begin position="506"/>
        <end position="515"/>
    </location>
</feature>
<evidence type="ECO:0000256" key="1">
    <source>
        <dbReference type="SAM" id="MobiDB-lite"/>
    </source>
</evidence>
<protein>
    <recommendedName>
        <fullName evidence="2">FHA domain-containing protein</fullName>
    </recommendedName>
</protein>
<evidence type="ECO:0000313" key="3">
    <source>
        <dbReference type="EMBL" id="KAH9373186.1"/>
    </source>
</evidence>
<dbReference type="OrthoDB" id="5971507at2759"/>
<comment type="caution">
    <text evidence="3">The sequence shown here is derived from an EMBL/GenBank/DDBJ whole genome shotgun (WGS) entry which is preliminary data.</text>
</comment>
<feature type="compositionally biased region" description="Basic and acidic residues" evidence="1">
    <location>
        <begin position="607"/>
        <end position="626"/>
    </location>
</feature>
<feature type="region of interest" description="Disordered" evidence="1">
    <location>
        <begin position="494"/>
        <end position="529"/>
    </location>
</feature>
<gene>
    <name evidence="3" type="ORF">HPB48_004931</name>
</gene>
<dbReference type="InterPro" id="IPR008984">
    <property type="entry name" value="SMAD_FHA_dom_sf"/>
</dbReference>
<feature type="region of interest" description="Disordered" evidence="1">
    <location>
        <begin position="669"/>
        <end position="787"/>
    </location>
</feature>
<dbReference type="SUPFAM" id="SSF49879">
    <property type="entry name" value="SMAD/FHA domain"/>
    <property type="match status" value="1"/>
</dbReference>
<reference evidence="3 4" key="1">
    <citation type="journal article" date="2020" name="Cell">
        <title>Large-Scale Comparative Analyses of Tick Genomes Elucidate Their Genetic Diversity and Vector Capacities.</title>
        <authorList>
            <consortium name="Tick Genome and Microbiome Consortium (TIGMIC)"/>
            <person name="Jia N."/>
            <person name="Wang J."/>
            <person name="Shi W."/>
            <person name="Du L."/>
            <person name="Sun Y."/>
            <person name="Zhan W."/>
            <person name="Jiang J.F."/>
            <person name="Wang Q."/>
            <person name="Zhang B."/>
            <person name="Ji P."/>
            <person name="Bell-Sakyi L."/>
            <person name="Cui X.M."/>
            <person name="Yuan T.T."/>
            <person name="Jiang B.G."/>
            <person name="Yang W.F."/>
            <person name="Lam T.T."/>
            <person name="Chang Q.C."/>
            <person name="Ding S.J."/>
            <person name="Wang X.J."/>
            <person name="Zhu J.G."/>
            <person name="Ruan X.D."/>
            <person name="Zhao L."/>
            <person name="Wei J.T."/>
            <person name="Ye R.Z."/>
            <person name="Que T.C."/>
            <person name="Du C.H."/>
            <person name="Zhou Y.H."/>
            <person name="Cheng J.X."/>
            <person name="Dai P.F."/>
            <person name="Guo W.B."/>
            <person name="Han X.H."/>
            <person name="Huang E.J."/>
            <person name="Li L.F."/>
            <person name="Wei W."/>
            <person name="Gao Y.C."/>
            <person name="Liu J.Z."/>
            <person name="Shao H.Z."/>
            <person name="Wang X."/>
            <person name="Wang C.C."/>
            <person name="Yang T.C."/>
            <person name="Huo Q.B."/>
            <person name="Li W."/>
            <person name="Chen H.Y."/>
            <person name="Chen S.E."/>
            <person name="Zhou L.G."/>
            <person name="Ni X.B."/>
            <person name="Tian J.H."/>
            <person name="Sheng Y."/>
            <person name="Liu T."/>
            <person name="Pan Y.S."/>
            <person name="Xia L.Y."/>
            <person name="Li J."/>
            <person name="Zhao F."/>
            <person name="Cao W.C."/>
        </authorList>
    </citation>
    <scope>NUCLEOTIDE SEQUENCE [LARGE SCALE GENOMIC DNA]</scope>
    <source>
        <strain evidence="3">HaeL-2018</strain>
    </source>
</reference>
<dbReference type="Pfam" id="PF00498">
    <property type="entry name" value="FHA"/>
    <property type="match status" value="1"/>
</dbReference>
<keyword evidence="4" id="KW-1185">Reference proteome</keyword>
<feature type="compositionally biased region" description="Polar residues" evidence="1">
    <location>
        <begin position="719"/>
        <end position="730"/>
    </location>
</feature>
<feature type="region of interest" description="Disordered" evidence="1">
    <location>
        <begin position="307"/>
        <end position="411"/>
    </location>
</feature>
<feature type="compositionally biased region" description="Basic and acidic residues" evidence="1">
    <location>
        <begin position="307"/>
        <end position="319"/>
    </location>
</feature>
<evidence type="ECO:0000313" key="4">
    <source>
        <dbReference type="Proteomes" id="UP000821853"/>
    </source>
</evidence>
<feature type="compositionally biased region" description="Polar residues" evidence="1">
    <location>
        <begin position="881"/>
        <end position="895"/>
    </location>
</feature>
<evidence type="ECO:0000259" key="2">
    <source>
        <dbReference type="PROSITE" id="PS50006"/>
    </source>
</evidence>
<dbReference type="SMART" id="SM00240">
    <property type="entry name" value="FHA"/>
    <property type="match status" value="1"/>
</dbReference>
<feature type="region of interest" description="Disordered" evidence="1">
    <location>
        <begin position="643"/>
        <end position="662"/>
    </location>
</feature>
<feature type="compositionally biased region" description="Basic and acidic residues" evidence="1">
    <location>
        <begin position="494"/>
        <end position="503"/>
    </location>
</feature>
<feature type="region of interest" description="Disordered" evidence="1">
    <location>
        <begin position="598"/>
        <end position="637"/>
    </location>
</feature>
<feature type="domain" description="FHA" evidence="2">
    <location>
        <begin position="30"/>
        <end position="79"/>
    </location>
</feature>
<accession>A0A9J6GCT8</accession>
<dbReference type="AlphaFoldDB" id="A0A9J6GCT8"/>
<feature type="compositionally biased region" description="Polar residues" evidence="1">
    <location>
        <begin position="354"/>
        <end position="397"/>
    </location>
</feature>
<name>A0A9J6GCT8_HAELO</name>
<dbReference type="InterPro" id="IPR000253">
    <property type="entry name" value="FHA_dom"/>
</dbReference>
<dbReference type="EMBL" id="JABSTR010000006">
    <property type="protein sequence ID" value="KAH9373186.1"/>
    <property type="molecule type" value="Genomic_DNA"/>
</dbReference>
<feature type="compositionally biased region" description="Basic and acidic residues" evidence="1">
    <location>
        <begin position="343"/>
        <end position="353"/>
    </location>
</feature>
<dbReference type="Gene3D" id="2.60.200.20">
    <property type="match status" value="1"/>
</dbReference>
<dbReference type="VEuPathDB" id="VectorBase:HLOH_059056"/>
<feature type="region of interest" description="Disordered" evidence="1">
    <location>
        <begin position="881"/>
        <end position="956"/>
    </location>
</feature>
<feature type="compositionally biased region" description="Basic residues" evidence="1">
    <location>
        <begin position="731"/>
        <end position="741"/>
    </location>
</feature>
<dbReference type="PROSITE" id="PS50006">
    <property type="entry name" value="FHA_DOMAIN"/>
    <property type="match status" value="1"/>
</dbReference>